<gene>
    <name evidence="1" type="ORF">EV702DRAFT_1041854</name>
</gene>
<evidence type="ECO:0000313" key="2">
    <source>
        <dbReference type="Proteomes" id="UP000714275"/>
    </source>
</evidence>
<dbReference type="AlphaFoldDB" id="A0A9P7D7R1"/>
<dbReference type="Proteomes" id="UP000714275">
    <property type="component" value="Unassembled WGS sequence"/>
</dbReference>
<accession>A0A9P7D7R1</accession>
<dbReference type="OrthoDB" id="417891at2759"/>
<dbReference type="InterPro" id="IPR002347">
    <property type="entry name" value="SDR_fam"/>
</dbReference>
<name>A0A9P7D7R1_9AGAM</name>
<dbReference type="Gene3D" id="3.40.50.720">
    <property type="entry name" value="NAD(P)-binding Rossmann-like Domain"/>
    <property type="match status" value="1"/>
</dbReference>
<dbReference type="CDD" id="cd05233">
    <property type="entry name" value="SDR_c"/>
    <property type="match status" value="1"/>
</dbReference>
<comment type="caution">
    <text evidence="1">The sequence shown here is derived from an EMBL/GenBank/DDBJ whole genome shotgun (WGS) entry which is preliminary data.</text>
</comment>
<dbReference type="SUPFAM" id="SSF51735">
    <property type="entry name" value="NAD(P)-binding Rossmann-fold domains"/>
    <property type="match status" value="1"/>
</dbReference>
<evidence type="ECO:0000313" key="1">
    <source>
        <dbReference type="EMBL" id="KAG1782148.1"/>
    </source>
</evidence>
<dbReference type="PRINTS" id="PR00081">
    <property type="entry name" value="GDHRDH"/>
</dbReference>
<proteinExistence type="predicted"/>
<keyword evidence="2" id="KW-1185">Reference proteome</keyword>
<dbReference type="InterPro" id="IPR036291">
    <property type="entry name" value="NAD(P)-bd_dom_sf"/>
</dbReference>
<sequence length="191" mass="20523">MTNSATPAPTNPPHIALVASAAEGIGSATVIADVKPQRTELDGIAEEVKTTEQEFDGLDVASDLTGTTDFDRIVLDLLLARCSAGYDQTRAWRKDYRRIIGPGDREQRVDINGASKAATQSFTQALGKFKASELGSYNITVNDYAPGPVDTPQPDSRIPLGRIATAEDIANLVSFFVGQGRGLNYWPDSHD</sequence>
<organism evidence="1 2">
    <name type="scientific">Suillus placidus</name>
    <dbReference type="NCBI Taxonomy" id="48579"/>
    <lineage>
        <taxon>Eukaryota</taxon>
        <taxon>Fungi</taxon>
        <taxon>Dikarya</taxon>
        <taxon>Basidiomycota</taxon>
        <taxon>Agaricomycotina</taxon>
        <taxon>Agaricomycetes</taxon>
        <taxon>Agaricomycetidae</taxon>
        <taxon>Boletales</taxon>
        <taxon>Suillineae</taxon>
        <taxon>Suillaceae</taxon>
        <taxon>Suillus</taxon>
    </lineage>
</organism>
<dbReference type="EMBL" id="JABBWD010000004">
    <property type="protein sequence ID" value="KAG1782148.1"/>
    <property type="molecule type" value="Genomic_DNA"/>
</dbReference>
<protein>
    <submittedName>
        <fullName evidence="1">Uncharacterized protein</fullName>
    </submittedName>
</protein>
<reference evidence="1" key="1">
    <citation type="journal article" date="2020" name="New Phytol.">
        <title>Comparative genomics reveals dynamic genome evolution in host specialist ectomycorrhizal fungi.</title>
        <authorList>
            <person name="Lofgren L.A."/>
            <person name="Nguyen N.H."/>
            <person name="Vilgalys R."/>
            <person name="Ruytinx J."/>
            <person name="Liao H.L."/>
            <person name="Branco S."/>
            <person name="Kuo A."/>
            <person name="LaButti K."/>
            <person name="Lipzen A."/>
            <person name="Andreopoulos W."/>
            <person name="Pangilinan J."/>
            <person name="Riley R."/>
            <person name="Hundley H."/>
            <person name="Na H."/>
            <person name="Barry K."/>
            <person name="Grigoriev I.V."/>
            <person name="Stajich J.E."/>
            <person name="Kennedy P.G."/>
        </authorList>
    </citation>
    <scope>NUCLEOTIDE SEQUENCE</scope>
    <source>
        <strain evidence="1">DOB743</strain>
    </source>
</reference>